<reference evidence="3 4" key="1">
    <citation type="submission" date="2024-02" db="EMBL/GenBank/DDBJ databases">
        <title>Chromosome-scale genome assembly of the rough periwinkle Littorina saxatilis.</title>
        <authorList>
            <person name="De Jode A."/>
            <person name="Faria R."/>
            <person name="Formenti G."/>
            <person name="Sims Y."/>
            <person name="Smith T.P."/>
            <person name="Tracey A."/>
            <person name="Wood J.M.D."/>
            <person name="Zagrodzka Z.B."/>
            <person name="Johannesson K."/>
            <person name="Butlin R.K."/>
            <person name="Leder E.H."/>
        </authorList>
    </citation>
    <scope>NUCLEOTIDE SEQUENCE [LARGE SCALE GENOMIC DNA]</scope>
    <source>
        <strain evidence="3">Snail1</strain>
        <tissue evidence="3">Muscle</tissue>
    </source>
</reference>
<keyword evidence="2" id="KW-1133">Transmembrane helix</keyword>
<keyword evidence="2" id="KW-0812">Transmembrane</keyword>
<dbReference type="EMBL" id="JBAMIC010000022">
    <property type="protein sequence ID" value="KAK7091205.1"/>
    <property type="molecule type" value="Genomic_DNA"/>
</dbReference>
<sequence length="344" mass="38219">MASASLSGFSMTGWHANSFRPQLPLPPVVYPPCCPKPPTLRYFLQSKILALAFLILAIATFVEFITAFLPFWFLLHFNKQDSTFGTEGERQLTQNLGALFYTDDDYISLLFLEKMSNRQVVPMLFKVSQVMEILSVATVACTCAGAGILACRKFSSVTGILFLAALSTVGAVGQILMAVFAGLSLLFSANDICETTQQGCSYKENQIWRNLPFKEQHRRVNPHTTPKMEANWGLYIAIIGAALAVVGCVLLWLEGLQVCKTVTGIRYKQLREKRDVHEFEKHPTDFIYSPPRGGRPAAGPMYGGPSPMSYHTNPRHTYLPPRSMSEGSSYSERGPPYVSKEIDL</sequence>
<evidence type="ECO:0000256" key="1">
    <source>
        <dbReference type="SAM" id="MobiDB-lite"/>
    </source>
</evidence>
<dbReference type="AlphaFoldDB" id="A0AAN9G245"/>
<comment type="caution">
    <text evidence="3">The sequence shown here is derived from an EMBL/GenBank/DDBJ whole genome shotgun (WGS) entry which is preliminary data.</text>
</comment>
<feature type="transmembrane region" description="Helical" evidence="2">
    <location>
        <begin position="160"/>
        <end position="187"/>
    </location>
</feature>
<dbReference type="Proteomes" id="UP001374579">
    <property type="component" value="Unassembled WGS sequence"/>
</dbReference>
<proteinExistence type="predicted"/>
<organism evidence="3 4">
    <name type="scientific">Littorina saxatilis</name>
    <dbReference type="NCBI Taxonomy" id="31220"/>
    <lineage>
        <taxon>Eukaryota</taxon>
        <taxon>Metazoa</taxon>
        <taxon>Spiralia</taxon>
        <taxon>Lophotrochozoa</taxon>
        <taxon>Mollusca</taxon>
        <taxon>Gastropoda</taxon>
        <taxon>Caenogastropoda</taxon>
        <taxon>Littorinimorpha</taxon>
        <taxon>Littorinoidea</taxon>
        <taxon>Littorinidae</taxon>
        <taxon>Littorina</taxon>
    </lineage>
</organism>
<evidence type="ECO:0000256" key="2">
    <source>
        <dbReference type="SAM" id="Phobius"/>
    </source>
</evidence>
<feature type="compositionally biased region" description="Low complexity" evidence="1">
    <location>
        <begin position="290"/>
        <end position="305"/>
    </location>
</feature>
<feature type="transmembrane region" description="Helical" evidence="2">
    <location>
        <begin position="48"/>
        <end position="75"/>
    </location>
</feature>
<keyword evidence="4" id="KW-1185">Reference proteome</keyword>
<gene>
    <name evidence="3" type="ORF">V1264_008924</name>
</gene>
<feature type="transmembrane region" description="Helical" evidence="2">
    <location>
        <begin position="232"/>
        <end position="253"/>
    </location>
</feature>
<feature type="transmembrane region" description="Helical" evidence="2">
    <location>
        <begin position="133"/>
        <end position="151"/>
    </location>
</feature>
<evidence type="ECO:0000313" key="4">
    <source>
        <dbReference type="Proteomes" id="UP001374579"/>
    </source>
</evidence>
<accession>A0AAN9G245</accession>
<evidence type="ECO:0000313" key="3">
    <source>
        <dbReference type="EMBL" id="KAK7091205.1"/>
    </source>
</evidence>
<protein>
    <submittedName>
        <fullName evidence="3">Uncharacterized protein</fullName>
    </submittedName>
</protein>
<name>A0AAN9G245_9CAEN</name>
<keyword evidence="2" id="KW-0472">Membrane</keyword>
<feature type="region of interest" description="Disordered" evidence="1">
    <location>
        <begin position="283"/>
        <end position="344"/>
    </location>
</feature>